<dbReference type="EMBL" id="BMER01000002">
    <property type="protein sequence ID" value="GGG89893.1"/>
    <property type="molecule type" value="Genomic_DNA"/>
</dbReference>
<protein>
    <recommendedName>
        <fullName evidence="3">GIY-YIG domain-containing protein</fullName>
    </recommendedName>
</protein>
<dbReference type="SUPFAM" id="SSF82771">
    <property type="entry name" value="GIY-YIG endonuclease"/>
    <property type="match status" value="1"/>
</dbReference>
<keyword evidence="2" id="KW-1185">Reference proteome</keyword>
<dbReference type="AlphaFoldDB" id="A0A917HUR5"/>
<evidence type="ECO:0000313" key="1">
    <source>
        <dbReference type="EMBL" id="GGG89893.1"/>
    </source>
</evidence>
<accession>A0A917HUR5</accession>
<reference evidence="1" key="1">
    <citation type="journal article" date="2014" name="Int. J. Syst. Evol. Microbiol.">
        <title>Complete genome sequence of Corynebacterium casei LMG S-19264T (=DSM 44701T), isolated from a smear-ripened cheese.</title>
        <authorList>
            <consortium name="US DOE Joint Genome Institute (JGI-PGF)"/>
            <person name="Walter F."/>
            <person name="Albersmeier A."/>
            <person name="Kalinowski J."/>
            <person name="Ruckert C."/>
        </authorList>
    </citation>
    <scope>NUCLEOTIDE SEQUENCE</scope>
    <source>
        <strain evidence="1">CGMCC 1.12195</strain>
    </source>
</reference>
<reference evidence="1" key="2">
    <citation type="submission" date="2020-09" db="EMBL/GenBank/DDBJ databases">
        <authorList>
            <person name="Sun Q."/>
            <person name="Zhou Y."/>
        </authorList>
    </citation>
    <scope>NUCLEOTIDE SEQUENCE</scope>
    <source>
        <strain evidence="1">CGMCC 1.12195</strain>
    </source>
</reference>
<proteinExistence type="predicted"/>
<dbReference type="RefSeq" id="WP_188506410.1">
    <property type="nucleotide sequence ID" value="NZ_BMER01000002.1"/>
</dbReference>
<organism evidence="1 2">
    <name type="scientific">Parapedobacter pyrenivorans</name>
    <dbReference type="NCBI Taxonomy" id="1305674"/>
    <lineage>
        <taxon>Bacteria</taxon>
        <taxon>Pseudomonadati</taxon>
        <taxon>Bacteroidota</taxon>
        <taxon>Sphingobacteriia</taxon>
        <taxon>Sphingobacteriales</taxon>
        <taxon>Sphingobacteriaceae</taxon>
        <taxon>Parapedobacter</taxon>
    </lineage>
</organism>
<evidence type="ECO:0008006" key="3">
    <source>
        <dbReference type="Google" id="ProtNLM"/>
    </source>
</evidence>
<dbReference type="InterPro" id="IPR035901">
    <property type="entry name" value="GIY-YIG_endonuc_sf"/>
</dbReference>
<sequence length="354" mass="40947">MGYIKYISEENVKKLLGRRFPLGLKRVINLLDQYLNHLDDNGDPLPGELLFHNISKKRNRDVSEFAKVDADMVLELNSLSKKLTIDLRDYRVHPQFARDYKERRVVLHILIKDVDKTTWAIHLPLQSLMVGFGDPMLGYHCYGHGISFLDDNGQPKEENEVFYCGITKRGWLTRMTEHFRDIKGNSNKTFHKLWREYLGDTNVLLNSELIALNHSYEAAMGWEEWIVEKYMAKNRSLNMIPGGFAGRGAYSCQNKISDLAGENSIALGQSSFLYFANQSRHGIKNPMIEKLWQDDKYYAKVIGNRENTFSFNEVIKIRQMADKGYDAKQIGRHLGITALKRITNLLSGKTYKRM</sequence>
<name>A0A917HUR5_9SPHI</name>
<dbReference type="Proteomes" id="UP000660862">
    <property type="component" value="Unassembled WGS sequence"/>
</dbReference>
<gene>
    <name evidence="1" type="ORF">GCM10007415_25270</name>
</gene>
<comment type="caution">
    <text evidence="1">The sequence shown here is derived from an EMBL/GenBank/DDBJ whole genome shotgun (WGS) entry which is preliminary data.</text>
</comment>
<evidence type="ECO:0000313" key="2">
    <source>
        <dbReference type="Proteomes" id="UP000660862"/>
    </source>
</evidence>